<keyword evidence="10" id="KW-1185">Reference proteome</keyword>
<dbReference type="EMBL" id="JXTC01000062">
    <property type="protein sequence ID" value="PON92744.1"/>
    <property type="molecule type" value="Genomic_DNA"/>
</dbReference>
<dbReference type="OrthoDB" id="1890443at2759"/>
<evidence type="ECO:0000256" key="2">
    <source>
        <dbReference type="ARBA" id="ARBA00009748"/>
    </source>
</evidence>
<evidence type="ECO:0000256" key="6">
    <source>
        <dbReference type="RuleBase" id="RU000628"/>
    </source>
</evidence>
<reference evidence="10" key="1">
    <citation type="submission" date="2016-06" db="EMBL/GenBank/DDBJ databases">
        <title>Parallel loss of symbiosis genes in relatives of nitrogen-fixing non-legume Parasponia.</title>
        <authorList>
            <person name="Van Velzen R."/>
            <person name="Holmer R."/>
            <person name="Bu F."/>
            <person name="Rutten L."/>
            <person name="Van Zeijl A."/>
            <person name="Liu W."/>
            <person name="Santuari L."/>
            <person name="Cao Q."/>
            <person name="Sharma T."/>
            <person name="Shen D."/>
            <person name="Roswanjaya Y."/>
            <person name="Wardhani T."/>
            <person name="Kalhor M.S."/>
            <person name="Jansen J."/>
            <person name="Van den Hoogen J."/>
            <person name="Gungor B."/>
            <person name="Hartog M."/>
            <person name="Hontelez J."/>
            <person name="Verver J."/>
            <person name="Yang W.-C."/>
            <person name="Schijlen E."/>
            <person name="Repin R."/>
            <person name="Schilthuizen M."/>
            <person name="Schranz E."/>
            <person name="Heidstra R."/>
            <person name="Miyata K."/>
            <person name="Fedorova E."/>
            <person name="Kohlen W."/>
            <person name="Bisseling T."/>
            <person name="Smit S."/>
            <person name="Geurts R."/>
        </authorList>
    </citation>
    <scope>NUCLEOTIDE SEQUENCE [LARGE SCALE GENOMIC DNA]</scope>
    <source>
        <strain evidence="10">cv. RG33-2</strain>
    </source>
</reference>
<proteinExistence type="inferred from homology"/>
<evidence type="ECO:0000256" key="3">
    <source>
        <dbReference type="ARBA" id="ARBA00022448"/>
    </source>
</evidence>
<dbReference type="AlphaFoldDB" id="A0A2P5F4Q6"/>
<keyword evidence="3 6" id="KW-0813">Transport</keyword>
<comment type="caution">
    <text evidence="9">The sequence shown here is derived from an EMBL/GenBank/DDBJ whole genome shotgun (WGS) entry which is preliminary data.</text>
</comment>
<dbReference type="STRING" id="63057.A0A2P5F4Q6"/>
<gene>
    <name evidence="9" type="ORF">TorRG33x02_113420</name>
</gene>
<feature type="signal peptide" evidence="7">
    <location>
        <begin position="1"/>
        <end position="26"/>
    </location>
</feature>
<feature type="domain" description="Bifunctional inhibitor/plant lipid transfer protein/seed storage helical" evidence="8">
    <location>
        <begin position="29"/>
        <end position="113"/>
    </location>
</feature>
<evidence type="ECO:0000256" key="4">
    <source>
        <dbReference type="ARBA" id="ARBA00023121"/>
    </source>
</evidence>
<dbReference type="Proteomes" id="UP000237000">
    <property type="component" value="Unassembled WGS sequence"/>
</dbReference>
<keyword evidence="5" id="KW-1015">Disulfide bond</keyword>
<dbReference type="FunFam" id="1.10.110.10:FF:000002">
    <property type="entry name" value="Non-specific lipid-transfer protein"/>
    <property type="match status" value="1"/>
</dbReference>
<dbReference type="GO" id="GO:0008289">
    <property type="term" value="F:lipid binding"/>
    <property type="evidence" value="ECO:0007669"/>
    <property type="project" value="UniProtKB-KW"/>
</dbReference>
<protein>
    <recommendedName>
        <fullName evidence="6">Non-specific lipid-transfer protein</fullName>
    </recommendedName>
</protein>
<evidence type="ECO:0000313" key="9">
    <source>
        <dbReference type="EMBL" id="PON92744.1"/>
    </source>
</evidence>
<comment type="similarity">
    <text evidence="2 6">Belongs to the plant LTP family.</text>
</comment>
<dbReference type="Pfam" id="PF00234">
    <property type="entry name" value="Tryp_alpha_amyl"/>
    <property type="match status" value="1"/>
</dbReference>
<evidence type="ECO:0000313" key="10">
    <source>
        <dbReference type="Proteomes" id="UP000237000"/>
    </source>
</evidence>
<dbReference type="GO" id="GO:0006869">
    <property type="term" value="P:lipid transport"/>
    <property type="evidence" value="ECO:0007669"/>
    <property type="project" value="InterPro"/>
</dbReference>
<sequence length="117" mass="11759">MASSAVIKIACVAVMVMVVAAPAAGAINCGQVTSNLAPCINYARSGGNIPPTCCNGIRTVNNLAKTTADRQAACKCLQSAAGAIKGINFGLVAGLPGKCGVNIPYKISPSTNCARYN</sequence>
<dbReference type="InterPro" id="IPR000528">
    <property type="entry name" value="Plant_nsLTP"/>
</dbReference>
<comment type="function">
    <text evidence="1 6">Plant non-specific lipid-transfer proteins transfer phospholipids as well as galactolipids across membranes. May play a role in wax or cutin deposition in the cell walls of expanding epidermal cells and certain secretory tissues.</text>
</comment>
<organism evidence="9 10">
    <name type="scientific">Trema orientale</name>
    <name type="common">Charcoal tree</name>
    <name type="synonym">Celtis orientalis</name>
    <dbReference type="NCBI Taxonomy" id="63057"/>
    <lineage>
        <taxon>Eukaryota</taxon>
        <taxon>Viridiplantae</taxon>
        <taxon>Streptophyta</taxon>
        <taxon>Embryophyta</taxon>
        <taxon>Tracheophyta</taxon>
        <taxon>Spermatophyta</taxon>
        <taxon>Magnoliopsida</taxon>
        <taxon>eudicotyledons</taxon>
        <taxon>Gunneridae</taxon>
        <taxon>Pentapetalae</taxon>
        <taxon>rosids</taxon>
        <taxon>fabids</taxon>
        <taxon>Rosales</taxon>
        <taxon>Cannabaceae</taxon>
        <taxon>Trema</taxon>
    </lineage>
</organism>
<dbReference type="FunCoup" id="A0A2P5F4Q6">
    <property type="interactions" value="1389"/>
</dbReference>
<dbReference type="PANTHER" id="PTHR33076">
    <property type="entry name" value="NON-SPECIFIC LIPID-TRANSFER PROTEIN 2-RELATED"/>
    <property type="match status" value="1"/>
</dbReference>
<dbReference type="SUPFAM" id="SSF47699">
    <property type="entry name" value="Bifunctional inhibitor/lipid-transfer protein/seed storage 2S albumin"/>
    <property type="match status" value="1"/>
</dbReference>
<dbReference type="InterPro" id="IPR036312">
    <property type="entry name" value="Bifun_inhib/LTP/seed_sf"/>
</dbReference>
<keyword evidence="4 6" id="KW-0446">Lipid-binding</keyword>
<dbReference type="InterPro" id="IPR016140">
    <property type="entry name" value="Bifunc_inhib/LTP/seed_store"/>
</dbReference>
<evidence type="ECO:0000256" key="1">
    <source>
        <dbReference type="ARBA" id="ARBA00003211"/>
    </source>
</evidence>
<dbReference type="CDD" id="cd01960">
    <property type="entry name" value="nsLTP1"/>
    <property type="match status" value="1"/>
</dbReference>
<keyword evidence="7" id="KW-0732">Signal</keyword>
<evidence type="ECO:0000256" key="5">
    <source>
        <dbReference type="ARBA" id="ARBA00023157"/>
    </source>
</evidence>
<dbReference type="PRINTS" id="PR00382">
    <property type="entry name" value="LIPIDTRNSFER"/>
</dbReference>
<evidence type="ECO:0000259" key="8">
    <source>
        <dbReference type="SMART" id="SM00499"/>
    </source>
</evidence>
<dbReference type="InParanoid" id="A0A2P5F4Q6"/>
<accession>A0A2P5F4Q6</accession>
<dbReference type="SMART" id="SM00499">
    <property type="entry name" value="AAI"/>
    <property type="match status" value="1"/>
</dbReference>
<name>A0A2P5F4Q6_TREOI</name>
<dbReference type="Gene3D" id="1.10.110.10">
    <property type="entry name" value="Plant lipid-transfer and hydrophobic proteins"/>
    <property type="match status" value="1"/>
</dbReference>
<evidence type="ECO:0000256" key="7">
    <source>
        <dbReference type="SAM" id="SignalP"/>
    </source>
</evidence>
<feature type="chain" id="PRO_5015128858" description="Non-specific lipid-transfer protein" evidence="7">
    <location>
        <begin position="27"/>
        <end position="117"/>
    </location>
</feature>